<reference evidence="3 4" key="1">
    <citation type="journal article" date="2013" name="Nature">
        <title>Insights into bilaterian evolution from three spiralian genomes.</title>
        <authorList>
            <person name="Simakov O."/>
            <person name="Marletaz F."/>
            <person name="Cho S.J."/>
            <person name="Edsinger-Gonzales E."/>
            <person name="Havlak P."/>
            <person name="Hellsten U."/>
            <person name="Kuo D.H."/>
            <person name="Larsson T."/>
            <person name="Lv J."/>
            <person name="Arendt D."/>
            <person name="Savage R."/>
            <person name="Osoegawa K."/>
            <person name="de Jong P."/>
            <person name="Grimwood J."/>
            <person name="Chapman J.A."/>
            <person name="Shapiro H."/>
            <person name="Aerts A."/>
            <person name="Otillar R.P."/>
            <person name="Terry A.Y."/>
            <person name="Boore J.L."/>
            <person name="Grigoriev I.V."/>
            <person name="Lindberg D.R."/>
            <person name="Seaver E.C."/>
            <person name="Weisblat D.A."/>
            <person name="Putnam N.H."/>
            <person name="Rokhsar D.S."/>
        </authorList>
    </citation>
    <scope>NUCLEOTIDE SEQUENCE [LARGE SCALE GENOMIC DNA]</scope>
</reference>
<feature type="transmembrane region" description="Helical" evidence="2">
    <location>
        <begin position="86"/>
        <end position="111"/>
    </location>
</feature>
<dbReference type="CTD" id="20238508"/>
<organism evidence="3 4">
    <name type="scientific">Lottia gigantea</name>
    <name type="common">Giant owl limpet</name>
    <dbReference type="NCBI Taxonomy" id="225164"/>
    <lineage>
        <taxon>Eukaryota</taxon>
        <taxon>Metazoa</taxon>
        <taxon>Spiralia</taxon>
        <taxon>Lophotrochozoa</taxon>
        <taxon>Mollusca</taxon>
        <taxon>Gastropoda</taxon>
        <taxon>Patellogastropoda</taxon>
        <taxon>Lottioidea</taxon>
        <taxon>Lottiidae</taxon>
        <taxon>Lottia</taxon>
    </lineage>
</organism>
<keyword evidence="2" id="KW-1133">Transmembrane helix</keyword>
<evidence type="ECO:0000256" key="2">
    <source>
        <dbReference type="SAM" id="Phobius"/>
    </source>
</evidence>
<dbReference type="EMBL" id="KB201701">
    <property type="protein sequence ID" value="ESO95091.1"/>
    <property type="molecule type" value="Genomic_DNA"/>
</dbReference>
<dbReference type="RefSeq" id="XP_009054284.1">
    <property type="nucleotide sequence ID" value="XM_009056036.1"/>
</dbReference>
<keyword evidence="2" id="KW-0812">Transmembrane</keyword>
<dbReference type="GeneID" id="20238508"/>
<dbReference type="KEGG" id="lgi:LOTGIDRAFT_160854"/>
<sequence length="262" mass="28565">MAVSAPSTITTDPICSTPSYISTTAVFREEQCYCDCFEIDTDPAVIQEIIDHLVTNLTVNTGSLSSTRREKTSAPDDRPTAISVGFFGIMIILIVIAAIIFQDVAAVSFLITKAVIRKIRTGTFKEPKKPKRKNKRIDMNNLDQMGPTVIISEGINNGLPDVEDPVVPETNSSCVTVSSVALTVTIEPTTHSKPRRRPKNTSSSVPKRPIISTMKKTTTTRKIVSKTKPLNVKASTGSKSTGKFNKTKKIGVKQITKLKSKI</sequence>
<dbReference type="HOGENOM" id="CLU_1062785_0_0_1"/>
<keyword evidence="2" id="KW-0472">Membrane</keyword>
<evidence type="ECO:0000256" key="1">
    <source>
        <dbReference type="SAM" id="MobiDB-lite"/>
    </source>
</evidence>
<name>V4ANA3_LOTGI</name>
<dbReference type="Proteomes" id="UP000030746">
    <property type="component" value="Unassembled WGS sequence"/>
</dbReference>
<evidence type="ECO:0000313" key="4">
    <source>
        <dbReference type="Proteomes" id="UP000030746"/>
    </source>
</evidence>
<keyword evidence="4" id="KW-1185">Reference proteome</keyword>
<dbReference type="AlphaFoldDB" id="V4ANA3"/>
<feature type="region of interest" description="Disordered" evidence="1">
    <location>
        <begin position="187"/>
        <end position="208"/>
    </location>
</feature>
<evidence type="ECO:0000313" key="3">
    <source>
        <dbReference type="EMBL" id="ESO95091.1"/>
    </source>
</evidence>
<gene>
    <name evidence="3" type="ORF">LOTGIDRAFT_160854</name>
</gene>
<proteinExistence type="predicted"/>
<protein>
    <submittedName>
        <fullName evidence="3">Uncharacterized protein</fullName>
    </submittedName>
</protein>
<accession>V4ANA3</accession>